<comment type="caution">
    <text evidence="2">The sequence shown here is derived from an EMBL/GenBank/DDBJ whole genome shotgun (WGS) entry which is preliminary data.</text>
</comment>
<feature type="compositionally biased region" description="Acidic residues" evidence="1">
    <location>
        <begin position="660"/>
        <end position="671"/>
    </location>
</feature>
<feature type="region of interest" description="Disordered" evidence="1">
    <location>
        <begin position="598"/>
        <end position="617"/>
    </location>
</feature>
<dbReference type="InterPro" id="IPR051147">
    <property type="entry name" value="CFAP_domain-containing"/>
</dbReference>
<feature type="region of interest" description="Disordered" evidence="1">
    <location>
        <begin position="1"/>
        <end position="40"/>
    </location>
</feature>
<dbReference type="EMBL" id="JABFTP020000083">
    <property type="protein sequence ID" value="KAL3275403.1"/>
    <property type="molecule type" value="Genomic_DNA"/>
</dbReference>
<evidence type="ECO:0000313" key="2">
    <source>
        <dbReference type="EMBL" id="KAL3275403.1"/>
    </source>
</evidence>
<evidence type="ECO:0000256" key="1">
    <source>
        <dbReference type="SAM" id="MobiDB-lite"/>
    </source>
</evidence>
<protein>
    <submittedName>
        <fullName evidence="2">Uncharacterized protein</fullName>
    </submittedName>
</protein>
<feature type="compositionally biased region" description="Pro residues" evidence="1">
    <location>
        <begin position="605"/>
        <end position="616"/>
    </location>
</feature>
<reference evidence="2 3" key="1">
    <citation type="journal article" date="2021" name="BMC Biol.">
        <title>Horizontally acquired antibacterial genes associated with adaptive radiation of ladybird beetles.</title>
        <authorList>
            <person name="Li H.S."/>
            <person name="Tang X.F."/>
            <person name="Huang Y.H."/>
            <person name="Xu Z.Y."/>
            <person name="Chen M.L."/>
            <person name="Du X.Y."/>
            <person name="Qiu B.Y."/>
            <person name="Chen P.T."/>
            <person name="Zhang W."/>
            <person name="Slipinski A."/>
            <person name="Escalona H.E."/>
            <person name="Waterhouse R.M."/>
            <person name="Zwick A."/>
            <person name="Pang H."/>
        </authorList>
    </citation>
    <scope>NUCLEOTIDE SEQUENCE [LARGE SCALE GENOMIC DNA]</scope>
    <source>
        <strain evidence="2">SYSU2018</strain>
    </source>
</reference>
<name>A0ABD2N9N9_9CUCU</name>
<feature type="region of interest" description="Disordered" evidence="1">
    <location>
        <begin position="642"/>
        <end position="683"/>
    </location>
</feature>
<dbReference type="Proteomes" id="UP001516400">
    <property type="component" value="Unassembled WGS sequence"/>
</dbReference>
<sequence>MSTQQKAADDDDSSGRSVPFEEESETQFQTAEQKERQRRKTIKIIKRKKLRAEGKLPPEEDKRSLIVSIDDRSRESILSQKLTFLKRHKTPVKKRISTKLQTILDPQAKEKVKDKYFSHAPGVNEDNLRDLDAEPSPFIYPKDLEEFAQKVLNKAWRNNLRTTELAKKFYERNNYRTRQQGDMLKRLYTEDPDVSNLKYIVDIDPHFFKIADGRPIPDKLNIRDYINTVRDVLRTKIINGYREDDILLIEESLRLEQKMIDEIKENYQIYVNTFEEFLYNDHTHSMKLLRQSEQEAVLAYEKYEEYKELSKEYGALRSILYNSEEKWRNCKMYQKFLYLVSPLSWRKQHDFYHFKSPDEPIDTPEGGAAAIFGKYRLGDKEAEVSLEDLLAQFLDDCATQREPELYFDDPEQLLDVFRFMELQNLNSLLHSEELAAPLEAVKAGMQKAEKMFDAEIQGLREAIDKLAGGIAWEEERAKYLEELAMELVNGEFRKLVVDDDILNLHVFVEDVYEARIGPNDANLSVTDMMRGIEIKYRNELLQLDKMPSEQVTKLEASCYAEEARILRIAEKASKKIMELERLTYRLLKAFTPPESRIKRELKWRSPPPNPPKPPPKIVRDLTESELDYLKYFTEFCADKDDPIKYGIDINQPAAEKQEETYESDEEEDLDKEESGLAENLKGH</sequence>
<dbReference type="AlphaFoldDB" id="A0ABD2N9N9"/>
<accession>A0ABD2N9N9</accession>
<proteinExistence type="predicted"/>
<dbReference type="PANTHER" id="PTHR21683:SF3">
    <property type="entry name" value="CILIA AND FLAGELLA ASSOCIATED PROTEIN 100"/>
    <property type="match status" value="1"/>
</dbReference>
<evidence type="ECO:0000313" key="3">
    <source>
        <dbReference type="Proteomes" id="UP001516400"/>
    </source>
</evidence>
<gene>
    <name evidence="2" type="ORF">HHI36_020167</name>
</gene>
<organism evidence="2 3">
    <name type="scientific">Cryptolaemus montrouzieri</name>
    <dbReference type="NCBI Taxonomy" id="559131"/>
    <lineage>
        <taxon>Eukaryota</taxon>
        <taxon>Metazoa</taxon>
        <taxon>Ecdysozoa</taxon>
        <taxon>Arthropoda</taxon>
        <taxon>Hexapoda</taxon>
        <taxon>Insecta</taxon>
        <taxon>Pterygota</taxon>
        <taxon>Neoptera</taxon>
        <taxon>Endopterygota</taxon>
        <taxon>Coleoptera</taxon>
        <taxon>Polyphaga</taxon>
        <taxon>Cucujiformia</taxon>
        <taxon>Coccinelloidea</taxon>
        <taxon>Coccinellidae</taxon>
        <taxon>Scymninae</taxon>
        <taxon>Scymnini</taxon>
        <taxon>Cryptolaemus</taxon>
    </lineage>
</organism>
<dbReference type="PANTHER" id="PTHR21683">
    <property type="entry name" value="COILED-COIL DOMAIN-CONTAINING PROTEIN 42 LIKE-2-LIKE-RELATED"/>
    <property type="match status" value="1"/>
</dbReference>
<keyword evidence="3" id="KW-1185">Reference proteome</keyword>